<dbReference type="SUPFAM" id="SSF52540">
    <property type="entry name" value="P-loop containing nucleoside triphosphate hydrolases"/>
    <property type="match status" value="1"/>
</dbReference>
<dbReference type="SMART" id="SM00174">
    <property type="entry name" value="RHO"/>
    <property type="match status" value="1"/>
</dbReference>
<keyword evidence="3" id="KW-1185">Reference proteome</keyword>
<dbReference type="Proteomes" id="UP000199513">
    <property type="component" value="Unassembled WGS sequence"/>
</dbReference>
<dbReference type="EMBL" id="FONY01000051">
    <property type="protein sequence ID" value="SFF53862.1"/>
    <property type="molecule type" value="Genomic_DNA"/>
</dbReference>
<reference evidence="3" key="1">
    <citation type="submission" date="2016-10" db="EMBL/GenBank/DDBJ databases">
        <authorList>
            <person name="Varghese N."/>
            <person name="Submissions S."/>
        </authorList>
    </citation>
    <scope>NUCLEOTIDE SEQUENCE [LARGE SCALE GENOMIC DNA]</scope>
    <source>
        <strain>GEY</strain>
        <strain evidence="3">DSM 9560</strain>
    </source>
</reference>
<dbReference type="AlphaFoldDB" id="A0A1I2JG95"/>
<protein>
    <submittedName>
        <fullName evidence="2">Small GTP-binding protein domain-containing protein</fullName>
    </submittedName>
</protein>
<dbReference type="SMART" id="SM00173">
    <property type="entry name" value="RAS"/>
    <property type="match status" value="1"/>
</dbReference>
<evidence type="ECO:0000313" key="2">
    <source>
        <dbReference type="EMBL" id="SFF53862.1"/>
    </source>
</evidence>
<organism evidence="2 3">
    <name type="scientific">Thermoflexibacter ruber</name>
    <dbReference type="NCBI Taxonomy" id="1003"/>
    <lineage>
        <taxon>Bacteria</taxon>
        <taxon>Pseudomonadati</taxon>
        <taxon>Bacteroidota</taxon>
        <taxon>Cytophagia</taxon>
        <taxon>Cytophagales</taxon>
        <taxon>Thermoflexibacteraceae</taxon>
        <taxon>Thermoflexibacter</taxon>
    </lineage>
</organism>
<dbReference type="FunFam" id="3.40.50.300:FF:001447">
    <property type="entry name" value="Ras-related protein Rab-1B"/>
    <property type="match status" value="1"/>
</dbReference>
<dbReference type="GO" id="GO:0003924">
    <property type="term" value="F:GTPase activity"/>
    <property type="evidence" value="ECO:0007669"/>
    <property type="project" value="InterPro"/>
</dbReference>
<evidence type="ECO:0000256" key="1">
    <source>
        <dbReference type="ARBA" id="ARBA00022741"/>
    </source>
</evidence>
<dbReference type="GO" id="GO:0005525">
    <property type="term" value="F:GTP binding"/>
    <property type="evidence" value="ECO:0007669"/>
    <property type="project" value="InterPro"/>
</dbReference>
<dbReference type="STRING" id="1003.SAMN04488541_105122"/>
<name>A0A1I2JG95_9BACT</name>
<dbReference type="Gene3D" id="3.40.50.300">
    <property type="entry name" value="P-loop containing nucleotide triphosphate hydrolases"/>
    <property type="match status" value="1"/>
</dbReference>
<dbReference type="InterPro" id="IPR027417">
    <property type="entry name" value="P-loop_NTPase"/>
</dbReference>
<dbReference type="InterPro" id="IPR005225">
    <property type="entry name" value="Small_GTP-bd"/>
</dbReference>
<keyword evidence="1" id="KW-0547">Nucleotide-binding</keyword>
<dbReference type="PANTHER" id="PTHR47978">
    <property type="match status" value="1"/>
</dbReference>
<dbReference type="CDD" id="cd00154">
    <property type="entry name" value="Rab"/>
    <property type="match status" value="1"/>
</dbReference>
<dbReference type="RefSeq" id="WP_091549205.1">
    <property type="nucleotide sequence ID" value="NZ_FONY01000051.1"/>
</dbReference>
<evidence type="ECO:0000313" key="3">
    <source>
        <dbReference type="Proteomes" id="UP000199513"/>
    </source>
</evidence>
<accession>A0A1I2JG95</accession>
<dbReference type="NCBIfam" id="TIGR00231">
    <property type="entry name" value="small_GTP"/>
    <property type="match status" value="1"/>
</dbReference>
<gene>
    <name evidence="2" type="ORF">SAMN04488541_105122</name>
</gene>
<dbReference type="InterPro" id="IPR001806">
    <property type="entry name" value="Small_GTPase"/>
</dbReference>
<sequence>MQSISKKVILIGNFGVGKTSLTRQFVFQKFADEYLTTLGVKIDKKTLIINDIEANLIIWDIAGEVSQTKVPKSYYLGANGIIYVFDLTRPSTFKHIAEDLDYIKQMLPNVPYIIAGNKKDLLTEEQLQETIPQLPLPCEYLTSAKTGEKVEDMFYDLTKKMISK</sequence>
<dbReference type="Pfam" id="PF00071">
    <property type="entry name" value="Ras"/>
    <property type="match status" value="1"/>
</dbReference>
<dbReference type="SMART" id="SM00175">
    <property type="entry name" value="RAB"/>
    <property type="match status" value="1"/>
</dbReference>
<dbReference type="OrthoDB" id="7957980at2"/>
<proteinExistence type="predicted"/>
<dbReference type="PRINTS" id="PR00449">
    <property type="entry name" value="RASTRNSFRMNG"/>
</dbReference>
<dbReference type="PROSITE" id="PS51419">
    <property type="entry name" value="RAB"/>
    <property type="match status" value="1"/>
</dbReference>